<dbReference type="OrthoDB" id="273345at2759"/>
<feature type="region of interest" description="Disordered" evidence="1">
    <location>
        <begin position="44"/>
        <end position="66"/>
    </location>
</feature>
<name>C5M9W3_CANTT</name>
<accession>C5M9W3</accession>
<evidence type="ECO:0000313" key="3">
    <source>
        <dbReference type="EMBL" id="EER33457.1"/>
    </source>
</evidence>
<protein>
    <recommendedName>
        <fullName evidence="2">25S rRNA (uridine-N(3))-methyltransferase BMT5-like domain-containing protein</fullName>
    </recommendedName>
</protein>
<dbReference type="GO" id="GO:0005737">
    <property type="term" value="C:cytoplasm"/>
    <property type="evidence" value="ECO:0007669"/>
    <property type="project" value="TreeGrafter"/>
</dbReference>
<dbReference type="PANTHER" id="PTHR11538:SF26">
    <property type="entry name" value="FERREDOXIN-FOLD ANTICODON-BINDING DOMAIN-CONTAINING PROTEIN 1"/>
    <property type="match status" value="1"/>
</dbReference>
<organism evidence="3 4">
    <name type="scientific">Candida tropicalis (strain ATCC MYA-3404 / T1)</name>
    <name type="common">Yeast</name>
    <dbReference type="NCBI Taxonomy" id="294747"/>
    <lineage>
        <taxon>Eukaryota</taxon>
        <taxon>Fungi</taxon>
        <taxon>Dikarya</taxon>
        <taxon>Ascomycota</taxon>
        <taxon>Saccharomycotina</taxon>
        <taxon>Pichiomycetes</taxon>
        <taxon>Debaryomycetaceae</taxon>
        <taxon>Candida/Lodderomyces clade</taxon>
        <taxon>Candida</taxon>
    </lineage>
</organism>
<feature type="region of interest" description="Disordered" evidence="1">
    <location>
        <begin position="1"/>
        <end position="23"/>
    </location>
</feature>
<keyword evidence="4" id="KW-1185">Reference proteome</keyword>
<dbReference type="VEuPathDB" id="FungiDB:CTRG_02275"/>
<dbReference type="eggNOG" id="KOG4174">
    <property type="taxonomic scope" value="Eukaryota"/>
</dbReference>
<evidence type="ECO:0000313" key="4">
    <source>
        <dbReference type="Proteomes" id="UP000002037"/>
    </source>
</evidence>
<gene>
    <name evidence="3" type="ORF">CTRG_02275</name>
</gene>
<dbReference type="STRING" id="294747.C5M9W3"/>
<dbReference type="PANTHER" id="PTHR11538">
    <property type="entry name" value="PHENYLALANYL-TRNA SYNTHETASE"/>
    <property type="match status" value="1"/>
</dbReference>
<evidence type="ECO:0000259" key="2">
    <source>
        <dbReference type="Pfam" id="PF10354"/>
    </source>
</evidence>
<dbReference type="GeneID" id="8301716"/>
<dbReference type="KEGG" id="ctp:CTRG_02275"/>
<dbReference type="AlphaFoldDB" id="C5M9W3"/>
<dbReference type="RefSeq" id="XP_002547978.1">
    <property type="nucleotide sequence ID" value="XM_002547932.1"/>
</dbReference>
<proteinExistence type="predicted"/>
<dbReference type="Proteomes" id="UP000002037">
    <property type="component" value="Unassembled WGS sequence"/>
</dbReference>
<evidence type="ECO:0000256" key="1">
    <source>
        <dbReference type="SAM" id="MobiDB-lite"/>
    </source>
</evidence>
<dbReference type="GO" id="GO:0070042">
    <property type="term" value="F:rRNA (uridine-N3-)-methyltransferase activity"/>
    <property type="evidence" value="ECO:0007669"/>
    <property type="project" value="InterPro"/>
</dbReference>
<dbReference type="Pfam" id="PF10354">
    <property type="entry name" value="BMT5-like"/>
    <property type="match status" value="1"/>
</dbReference>
<feature type="domain" description="25S rRNA (uridine-N(3))-methyltransferase BMT5-like" evidence="2">
    <location>
        <begin position="82"/>
        <end position="153"/>
    </location>
</feature>
<dbReference type="HOGENOM" id="CLU_1866708_0_0_1"/>
<sequence length="163" mass="18418">MGRKLKGKSIQSKGLKGALIRHQTKEQTQAKLLKNAEISNENKLNKIKSMKTSKKSKQNNKLHGNKGISKGLMPFLNEDKVLLIGEGDFTFAKSLILQNYLIPENLIATSFDSYEELILKYPNVDEVLKELKEFGVKIIHQVDATNLPLTLKLIQNSKQKKSK</sequence>
<dbReference type="GO" id="GO:0070475">
    <property type="term" value="P:rRNA base methylation"/>
    <property type="evidence" value="ECO:0007669"/>
    <property type="project" value="InterPro"/>
</dbReference>
<dbReference type="EMBL" id="GG692397">
    <property type="protein sequence ID" value="EER33457.1"/>
    <property type="molecule type" value="Genomic_DNA"/>
</dbReference>
<dbReference type="InterPro" id="IPR019446">
    <property type="entry name" value="BMT5-like"/>
</dbReference>
<reference evidence="3 4" key="1">
    <citation type="journal article" date="2009" name="Nature">
        <title>Evolution of pathogenicity and sexual reproduction in eight Candida genomes.</title>
        <authorList>
            <person name="Butler G."/>
            <person name="Rasmussen M.D."/>
            <person name="Lin M.F."/>
            <person name="Santos M.A."/>
            <person name="Sakthikumar S."/>
            <person name="Munro C.A."/>
            <person name="Rheinbay E."/>
            <person name="Grabherr M."/>
            <person name="Forche A."/>
            <person name="Reedy J.L."/>
            <person name="Agrafioti I."/>
            <person name="Arnaud M.B."/>
            <person name="Bates S."/>
            <person name="Brown A.J."/>
            <person name="Brunke S."/>
            <person name="Costanzo M.C."/>
            <person name="Fitzpatrick D.A."/>
            <person name="de Groot P.W."/>
            <person name="Harris D."/>
            <person name="Hoyer L.L."/>
            <person name="Hube B."/>
            <person name="Klis F.M."/>
            <person name="Kodira C."/>
            <person name="Lennard N."/>
            <person name="Logue M.E."/>
            <person name="Martin R."/>
            <person name="Neiman A.M."/>
            <person name="Nikolaou E."/>
            <person name="Quail M.A."/>
            <person name="Quinn J."/>
            <person name="Santos M.C."/>
            <person name="Schmitzberger F.F."/>
            <person name="Sherlock G."/>
            <person name="Shah P."/>
            <person name="Silverstein K.A."/>
            <person name="Skrzypek M.S."/>
            <person name="Soll D."/>
            <person name="Staggs R."/>
            <person name="Stansfield I."/>
            <person name="Stumpf M.P."/>
            <person name="Sudbery P.E."/>
            <person name="Srikantha T."/>
            <person name="Zeng Q."/>
            <person name="Berman J."/>
            <person name="Berriman M."/>
            <person name="Heitman J."/>
            <person name="Gow N.A."/>
            <person name="Lorenz M.C."/>
            <person name="Birren B.W."/>
            <person name="Kellis M."/>
            <person name="Cuomo C.A."/>
        </authorList>
    </citation>
    <scope>NUCLEOTIDE SEQUENCE [LARGE SCALE GENOMIC DNA]</scope>
    <source>
        <strain evidence="4">ATCC MYA-3404 / T1</strain>
    </source>
</reference>
<feature type="compositionally biased region" description="Basic residues" evidence="1">
    <location>
        <begin position="45"/>
        <end position="64"/>
    </location>
</feature>